<name>A0A1Y1S9V8_9MICR</name>
<gene>
    <name evidence="3" type="ORF">ECANGB1_2232</name>
</gene>
<accession>A0A1Y1S9V8</accession>
<dbReference type="InterPro" id="IPR031497">
    <property type="entry name" value="8TM_micro"/>
</dbReference>
<sequence length="249" mass="29652">MLMSLELFSILVKVTNLMGLFVRNTVPLSVSSRIICALCDIIVFRMTQSQNYLIYSNYIPVNYGSVENALILLKRRFTDYAILFDELIKYLNGFEYYENYSNRIQIDKKQLLINLKRLRDNQIPIKSTHYCNEYMVEPFNINKLTYTPSLNGVWFLLINIDEQYNKFTTDLLYWIGTEFAQVDWTLSPVFNPRGSLTNYLLFISDSPMMPWYFVLHLIFCYLIDNFKHSHIQLPDVDFIRIQRILRHNL</sequence>
<dbReference type="EMBL" id="LWDP01000008">
    <property type="protein sequence ID" value="ORD94836.1"/>
    <property type="molecule type" value="Genomic_DNA"/>
</dbReference>
<organism evidence="3 4">
    <name type="scientific">Enterospora canceri</name>
    <dbReference type="NCBI Taxonomy" id="1081671"/>
    <lineage>
        <taxon>Eukaryota</taxon>
        <taxon>Fungi</taxon>
        <taxon>Fungi incertae sedis</taxon>
        <taxon>Microsporidia</taxon>
        <taxon>Enterocytozoonidae</taxon>
        <taxon>Enterospora</taxon>
    </lineage>
</organism>
<protein>
    <recommendedName>
        <fullName evidence="2">Microsporidial 8TM transmembrane domain-containing protein</fullName>
    </recommendedName>
</protein>
<keyword evidence="1" id="KW-0732">Signal</keyword>
<evidence type="ECO:0000259" key="2">
    <source>
        <dbReference type="Pfam" id="PF17028"/>
    </source>
</evidence>
<proteinExistence type="predicted"/>
<evidence type="ECO:0000256" key="1">
    <source>
        <dbReference type="SAM" id="SignalP"/>
    </source>
</evidence>
<dbReference type="Pfam" id="PF17028">
    <property type="entry name" value="8TM_micro"/>
    <property type="match status" value="1"/>
</dbReference>
<feature type="signal peptide" evidence="1">
    <location>
        <begin position="1"/>
        <end position="19"/>
    </location>
</feature>
<feature type="domain" description="Microsporidial 8TM transmembrane" evidence="2">
    <location>
        <begin position="32"/>
        <end position="230"/>
    </location>
</feature>
<dbReference type="AlphaFoldDB" id="A0A1Y1S9V8"/>
<reference evidence="3 4" key="1">
    <citation type="journal article" date="2017" name="Environ. Microbiol.">
        <title>Decay of the glycolytic pathway and adaptation to intranuclear parasitism within Enterocytozoonidae microsporidia.</title>
        <authorList>
            <person name="Wiredu Boakye D."/>
            <person name="Jaroenlak P."/>
            <person name="Prachumwat A."/>
            <person name="Williams T.A."/>
            <person name="Bateman K.S."/>
            <person name="Itsathitphaisarn O."/>
            <person name="Sritunyalucksana K."/>
            <person name="Paszkiewicz K.H."/>
            <person name="Moore K.A."/>
            <person name="Stentiford G.D."/>
            <person name="Williams B.A."/>
        </authorList>
    </citation>
    <scope>NUCLEOTIDE SEQUENCE [LARGE SCALE GENOMIC DNA]</scope>
    <source>
        <strain evidence="3 4">GB1</strain>
    </source>
</reference>
<keyword evidence="4" id="KW-1185">Reference proteome</keyword>
<evidence type="ECO:0000313" key="3">
    <source>
        <dbReference type="EMBL" id="ORD94836.1"/>
    </source>
</evidence>
<evidence type="ECO:0000313" key="4">
    <source>
        <dbReference type="Proteomes" id="UP000192639"/>
    </source>
</evidence>
<comment type="caution">
    <text evidence="3">The sequence shown here is derived from an EMBL/GenBank/DDBJ whole genome shotgun (WGS) entry which is preliminary data.</text>
</comment>
<dbReference type="Proteomes" id="UP000192639">
    <property type="component" value="Unassembled WGS sequence"/>
</dbReference>
<feature type="chain" id="PRO_5012892139" description="Microsporidial 8TM transmembrane domain-containing protein" evidence="1">
    <location>
        <begin position="20"/>
        <end position="249"/>
    </location>
</feature>
<dbReference type="VEuPathDB" id="MicrosporidiaDB:ECANGB1_2232"/>